<name>A0A378I351_9GAMM</name>
<dbReference type="RefSeq" id="WP_115302874.1">
    <property type="nucleotide sequence ID" value="NZ_CAAAHO010000023.1"/>
</dbReference>
<feature type="region of interest" description="Disordered" evidence="1">
    <location>
        <begin position="270"/>
        <end position="291"/>
    </location>
</feature>
<evidence type="ECO:0000313" key="3">
    <source>
        <dbReference type="Proteomes" id="UP000254968"/>
    </source>
</evidence>
<proteinExistence type="predicted"/>
<sequence>MKIIVLHGYDKELKKLGIYAFHSDSQITTLIHNKDFKSMGFSGKCIATLDTITGALSLNEDWLTNLEITTSEKKLLQATISKGGPCTDKIEEQQQELIGKFILHVLKCVKDREEKNEHSLVDKIEYVGDVNLGFPGQSIFPKFILDSSIHQLFSSKEVKVFSFSSTLEVIEQASLLTDLKENNSLTLYVRKSGAQDKKSPLYSSDNQILNNNSVIKPIKQARLDSSHSEIKHCDDTEKEAIALDLSLNQSQELPKRKPSFKKMFFQSENPLSQMQEIPQEDNEDTNTNSIT</sequence>
<reference evidence="2 3" key="1">
    <citation type="submission" date="2018-06" db="EMBL/GenBank/DDBJ databases">
        <authorList>
            <consortium name="Pathogen Informatics"/>
            <person name="Doyle S."/>
        </authorList>
    </citation>
    <scope>NUCLEOTIDE SEQUENCE [LARGE SCALE GENOMIC DNA]</scope>
    <source>
        <strain evidence="2 3">NCTC13315</strain>
    </source>
</reference>
<dbReference type="Proteomes" id="UP000254968">
    <property type="component" value="Unassembled WGS sequence"/>
</dbReference>
<gene>
    <name evidence="2" type="ORF">NCTC13315_01717</name>
</gene>
<evidence type="ECO:0000313" key="2">
    <source>
        <dbReference type="EMBL" id="STX29180.1"/>
    </source>
</evidence>
<protein>
    <submittedName>
        <fullName evidence="2">Uncharacterized protein</fullName>
    </submittedName>
</protein>
<accession>A0A378I351</accession>
<organism evidence="2 3">
    <name type="scientific">Legionella beliardensis</name>
    <dbReference type="NCBI Taxonomy" id="91822"/>
    <lineage>
        <taxon>Bacteria</taxon>
        <taxon>Pseudomonadati</taxon>
        <taxon>Pseudomonadota</taxon>
        <taxon>Gammaproteobacteria</taxon>
        <taxon>Legionellales</taxon>
        <taxon>Legionellaceae</taxon>
        <taxon>Legionella</taxon>
    </lineage>
</organism>
<dbReference type="AlphaFoldDB" id="A0A378I351"/>
<evidence type="ECO:0000256" key="1">
    <source>
        <dbReference type="SAM" id="MobiDB-lite"/>
    </source>
</evidence>
<dbReference type="EMBL" id="UGNV01000001">
    <property type="protein sequence ID" value="STX29180.1"/>
    <property type="molecule type" value="Genomic_DNA"/>
</dbReference>
<dbReference type="OrthoDB" id="5654120at2"/>
<keyword evidence="3" id="KW-1185">Reference proteome</keyword>